<dbReference type="InterPro" id="IPR052183">
    <property type="entry name" value="IS_Transposase"/>
</dbReference>
<evidence type="ECO:0000256" key="5">
    <source>
        <dbReference type="PROSITE-ProRule" id="PRU00325"/>
    </source>
</evidence>
<dbReference type="InterPro" id="IPR032874">
    <property type="entry name" value="DDE_dom"/>
</dbReference>
<dbReference type="InterPro" id="IPR036397">
    <property type="entry name" value="RNaseH_sf"/>
</dbReference>
<feature type="domain" description="SWIM-type" evidence="6">
    <location>
        <begin position="36"/>
        <end position="69"/>
    </location>
</feature>
<evidence type="ECO:0000256" key="2">
    <source>
        <dbReference type="ARBA" id="ARBA00022578"/>
    </source>
</evidence>
<dbReference type="InterPro" id="IPR047930">
    <property type="entry name" value="Transpos_IS6"/>
</dbReference>
<comment type="function">
    <text evidence="1">Involved in the transposition of the insertion sequence.</text>
</comment>
<dbReference type="NCBIfam" id="NF033587">
    <property type="entry name" value="transpos_IS6"/>
    <property type="match status" value="1"/>
</dbReference>
<gene>
    <name evidence="8" type="ordered locus">Ferp_0414</name>
</gene>
<dbReference type="InterPro" id="IPR012337">
    <property type="entry name" value="RNaseH-like_sf"/>
</dbReference>
<keyword evidence="2" id="KW-0815">Transposition</keyword>
<dbReference type="EMBL" id="CP001899">
    <property type="protein sequence ID" value="ADC64591.1"/>
    <property type="molecule type" value="Genomic_DNA"/>
</dbReference>
<keyword evidence="9" id="KW-1185">Reference proteome</keyword>
<dbReference type="Pfam" id="PF13610">
    <property type="entry name" value="DDE_Tnp_IS240"/>
    <property type="match status" value="1"/>
</dbReference>
<dbReference type="OrthoDB" id="43045at2157"/>
<evidence type="ECO:0000313" key="9">
    <source>
        <dbReference type="Proteomes" id="UP000002613"/>
    </source>
</evidence>
<dbReference type="InterPro" id="IPR001584">
    <property type="entry name" value="Integrase_cat-core"/>
</dbReference>
<dbReference type="GeneID" id="8777912"/>
<keyword evidence="3" id="KW-0238">DNA-binding</keyword>
<dbReference type="GO" id="GO:0003677">
    <property type="term" value="F:DNA binding"/>
    <property type="evidence" value="ECO:0007669"/>
    <property type="project" value="UniProtKB-KW"/>
</dbReference>
<dbReference type="GO" id="GO:0008270">
    <property type="term" value="F:zinc ion binding"/>
    <property type="evidence" value="ECO:0007669"/>
    <property type="project" value="UniProtKB-KW"/>
</dbReference>
<protein>
    <submittedName>
        <fullName evidence="8">Integrase catalytic region</fullName>
    </submittedName>
</protein>
<name>D3S2R1_FERPA</name>
<evidence type="ECO:0000256" key="4">
    <source>
        <dbReference type="ARBA" id="ARBA00023172"/>
    </source>
</evidence>
<keyword evidence="5" id="KW-0863">Zinc-finger</keyword>
<dbReference type="PANTHER" id="PTHR35528">
    <property type="entry name" value="BLL1675 PROTEIN"/>
    <property type="match status" value="1"/>
</dbReference>
<dbReference type="InterPro" id="IPR007527">
    <property type="entry name" value="Znf_SWIM"/>
</dbReference>
<keyword evidence="5" id="KW-0862">Zinc</keyword>
<evidence type="ECO:0000256" key="1">
    <source>
        <dbReference type="ARBA" id="ARBA00002286"/>
    </source>
</evidence>
<dbReference type="PROSITE" id="PS50994">
    <property type="entry name" value="INTEGRASE"/>
    <property type="match status" value="1"/>
</dbReference>
<proteinExistence type="predicted"/>
<dbReference type="Gene3D" id="3.30.420.10">
    <property type="entry name" value="Ribonuclease H-like superfamily/Ribonuclease H"/>
    <property type="match status" value="1"/>
</dbReference>
<keyword evidence="4" id="KW-0233">DNA recombination</keyword>
<dbReference type="PANTHER" id="PTHR35528:SF3">
    <property type="entry name" value="BLL1675 PROTEIN"/>
    <property type="match status" value="1"/>
</dbReference>
<keyword evidence="5" id="KW-0479">Metal-binding</keyword>
<dbReference type="GO" id="GO:0015074">
    <property type="term" value="P:DNA integration"/>
    <property type="evidence" value="ECO:0007669"/>
    <property type="project" value="InterPro"/>
</dbReference>
<reference evidence="8 9" key="2">
    <citation type="journal article" date="2011" name="Stand. Genomic Sci.">
        <title>Complete genome sequence of Ferroglobus placidus AEDII12DO.</title>
        <authorList>
            <person name="Anderson I."/>
            <person name="Risso C."/>
            <person name="Holmes D."/>
            <person name="Lucas S."/>
            <person name="Copeland A."/>
            <person name="Lapidus A."/>
            <person name="Cheng J.F."/>
            <person name="Bruce D."/>
            <person name="Goodwin L."/>
            <person name="Pitluck S."/>
            <person name="Saunders E."/>
            <person name="Brettin T."/>
            <person name="Detter J.C."/>
            <person name="Han C."/>
            <person name="Tapia R."/>
            <person name="Larimer F."/>
            <person name="Land M."/>
            <person name="Hauser L."/>
            <person name="Woyke T."/>
            <person name="Lovley D."/>
            <person name="Kyrpides N."/>
            <person name="Ivanova N."/>
        </authorList>
    </citation>
    <scope>NUCLEOTIDE SEQUENCE [LARGE SCALE GENOMIC DNA]</scope>
    <source>
        <strain evidence="9">DSM 10642 / AEDII12DO</strain>
    </source>
</reference>
<dbReference type="PaxDb" id="589924-Ferp_0414"/>
<accession>D3S2R1</accession>
<dbReference type="eggNOG" id="arCOG02134">
    <property type="taxonomic scope" value="Archaea"/>
</dbReference>
<sequence length="357" mass="41220">MSKRRDKGLKLLAEGKVLQVKEGEFVVKSEKGDKEYRVVWNRDRWTCECPDFKKGVKCKHIYASMYYLAVRDVKNAATTLKEERTCKNCGRDDEVIKKGIRYNKSGPVQMYYCKRCGKKFSARTGFGGMKKRAEAIVAALDLYFRGLSLRQVAQHLKASYNVEVCHKTVHNWIKRYVKLVNEFVKSVNLDSSARWHVDDSVIKVKGDHIRIWTLLDSETRFILAIHISKSRGAEEALKLLKKGLEVSKKPEEIVSDGLKSYEKAISQKFSGVIHIQSSLREGLNNRAERFFKELKRRVKVMDGFKTRKGAETFVEGYRIYYNFIKKHSSLNDRTPAQSAALSEDCSWLELILRASKR</sequence>
<dbReference type="HOGENOM" id="CLU_043491_0_0_2"/>
<dbReference type="KEGG" id="fpl:Ferp_0414"/>
<dbReference type="SUPFAM" id="SSF53098">
    <property type="entry name" value="Ribonuclease H-like"/>
    <property type="match status" value="1"/>
</dbReference>
<evidence type="ECO:0000313" key="8">
    <source>
        <dbReference type="EMBL" id="ADC64591.1"/>
    </source>
</evidence>
<dbReference type="PROSITE" id="PS50966">
    <property type="entry name" value="ZF_SWIM"/>
    <property type="match status" value="1"/>
</dbReference>
<evidence type="ECO:0000256" key="3">
    <source>
        <dbReference type="ARBA" id="ARBA00023125"/>
    </source>
</evidence>
<dbReference type="Pfam" id="PF04434">
    <property type="entry name" value="SWIM"/>
    <property type="match status" value="1"/>
</dbReference>
<reference evidence="9" key="1">
    <citation type="submission" date="2010-02" db="EMBL/GenBank/DDBJ databases">
        <title>Complete sequence of Ferroglobus placidus DSM 10642.</title>
        <authorList>
            <consortium name="US DOE Joint Genome Institute"/>
            <person name="Lucas S."/>
            <person name="Copeland A."/>
            <person name="Lapidus A."/>
            <person name="Cheng J.-F."/>
            <person name="Bruce D."/>
            <person name="Goodwin L."/>
            <person name="Pitluck S."/>
            <person name="Saunders E."/>
            <person name="Brettin T."/>
            <person name="Detter J.C."/>
            <person name="Han C."/>
            <person name="Tapia R."/>
            <person name="Larimer F."/>
            <person name="Land M."/>
            <person name="Hauser L."/>
            <person name="Kyrpides N."/>
            <person name="Ivanova N."/>
            <person name="Holmes D."/>
            <person name="Lovley D."/>
            <person name="Kyrpides N."/>
            <person name="Anderson I.J."/>
            <person name="Woyke T."/>
        </authorList>
    </citation>
    <scope>NUCLEOTIDE SEQUENCE [LARGE SCALE GENOMIC DNA]</scope>
    <source>
        <strain evidence="9">DSM 10642 / AEDII12DO</strain>
    </source>
</reference>
<feature type="domain" description="Integrase catalytic" evidence="7">
    <location>
        <begin position="187"/>
        <end position="343"/>
    </location>
</feature>
<dbReference type="AlphaFoldDB" id="D3S2R1"/>
<dbReference type="GO" id="GO:0032196">
    <property type="term" value="P:transposition"/>
    <property type="evidence" value="ECO:0007669"/>
    <property type="project" value="UniProtKB-KW"/>
</dbReference>
<dbReference type="GO" id="GO:0006310">
    <property type="term" value="P:DNA recombination"/>
    <property type="evidence" value="ECO:0007669"/>
    <property type="project" value="UniProtKB-KW"/>
</dbReference>
<dbReference type="Proteomes" id="UP000002613">
    <property type="component" value="Chromosome"/>
</dbReference>
<evidence type="ECO:0000259" key="7">
    <source>
        <dbReference type="PROSITE" id="PS50994"/>
    </source>
</evidence>
<organism evidence="8 9">
    <name type="scientific">Ferroglobus placidus (strain DSM 10642 / AEDII12DO)</name>
    <dbReference type="NCBI Taxonomy" id="589924"/>
    <lineage>
        <taxon>Archaea</taxon>
        <taxon>Methanobacteriati</taxon>
        <taxon>Methanobacteriota</taxon>
        <taxon>Archaeoglobi</taxon>
        <taxon>Archaeoglobales</taxon>
        <taxon>Archaeoglobaceae</taxon>
        <taxon>Ferroglobus</taxon>
    </lineage>
</organism>
<dbReference type="RefSeq" id="WP_012964938.1">
    <property type="nucleotide sequence ID" value="NC_013849.1"/>
</dbReference>
<evidence type="ECO:0000259" key="6">
    <source>
        <dbReference type="PROSITE" id="PS50966"/>
    </source>
</evidence>